<dbReference type="GO" id="GO:0000166">
    <property type="term" value="F:nucleotide binding"/>
    <property type="evidence" value="ECO:0007669"/>
    <property type="project" value="UniProtKB-UniRule"/>
</dbReference>
<dbReference type="AlphaFoldDB" id="A0A1X7C1H1"/>
<organism evidence="4 5">
    <name type="scientific">Desulfovibrio gilichinskyi</name>
    <dbReference type="NCBI Taxonomy" id="1519643"/>
    <lineage>
        <taxon>Bacteria</taxon>
        <taxon>Pseudomonadati</taxon>
        <taxon>Thermodesulfobacteriota</taxon>
        <taxon>Desulfovibrionia</taxon>
        <taxon>Desulfovibrionales</taxon>
        <taxon>Desulfovibrionaceae</taxon>
        <taxon>Desulfovibrio</taxon>
    </lineage>
</organism>
<evidence type="ECO:0000313" key="5">
    <source>
        <dbReference type="Proteomes" id="UP000192906"/>
    </source>
</evidence>
<keyword evidence="5" id="KW-1185">Reference proteome</keyword>
<keyword evidence="1 3" id="KW-0547">Nucleotide-binding</keyword>
<evidence type="ECO:0000256" key="3">
    <source>
        <dbReference type="HAMAP-Rule" id="MF_00632"/>
    </source>
</evidence>
<dbReference type="GO" id="GO:0005829">
    <property type="term" value="C:cytosol"/>
    <property type="evidence" value="ECO:0007669"/>
    <property type="project" value="TreeGrafter"/>
</dbReference>
<dbReference type="Gene3D" id="3.30.70.990">
    <property type="entry name" value="YajQ-like, domain 2"/>
    <property type="match status" value="1"/>
</dbReference>
<comment type="similarity">
    <text evidence="2 3">Belongs to the YajQ family.</text>
</comment>
<reference evidence="5" key="1">
    <citation type="submission" date="2017-04" db="EMBL/GenBank/DDBJ databases">
        <authorList>
            <person name="Varghese N."/>
            <person name="Submissions S."/>
        </authorList>
    </citation>
    <scope>NUCLEOTIDE SEQUENCE [LARGE SCALE GENOMIC DNA]</scope>
    <source>
        <strain evidence="5">K3S</strain>
    </source>
</reference>
<dbReference type="NCBIfam" id="NF003819">
    <property type="entry name" value="PRK05412.1"/>
    <property type="match status" value="1"/>
</dbReference>
<evidence type="ECO:0000313" key="4">
    <source>
        <dbReference type="EMBL" id="SME88261.1"/>
    </source>
</evidence>
<protein>
    <recommendedName>
        <fullName evidence="3">Nucleotide-binding protein SAMN06295933_0131</fullName>
    </recommendedName>
</protein>
<dbReference type="PANTHER" id="PTHR30476:SF0">
    <property type="entry name" value="UPF0234 PROTEIN YAJQ"/>
    <property type="match status" value="1"/>
</dbReference>
<dbReference type="InterPro" id="IPR036183">
    <property type="entry name" value="YajQ-like_sf"/>
</dbReference>
<dbReference type="Proteomes" id="UP000192906">
    <property type="component" value="Unassembled WGS sequence"/>
</dbReference>
<dbReference type="InterPro" id="IPR007551">
    <property type="entry name" value="YajQ/Smlt4090-like"/>
</dbReference>
<dbReference type="SUPFAM" id="SSF89963">
    <property type="entry name" value="YajQ-like"/>
    <property type="match status" value="2"/>
</dbReference>
<dbReference type="CDD" id="cd11740">
    <property type="entry name" value="YajQ_like"/>
    <property type="match status" value="1"/>
</dbReference>
<dbReference type="RefSeq" id="WP_085096838.1">
    <property type="nucleotide sequence ID" value="NZ_FWZU01000001.1"/>
</dbReference>
<dbReference type="STRING" id="1519643.SAMN06295933_0131"/>
<dbReference type="EMBL" id="FWZU01000001">
    <property type="protein sequence ID" value="SME88261.1"/>
    <property type="molecule type" value="Genomic_DNA"/>
</dbReference>
<evidence type="ECO:0000256" key="1">
    <source>
        <dbReference type="ARBA" id="ARBA00022741"/>
    </source>
</evidence>
<dbReference type="PANTHER" id="PTHR30476">
    <property type="entry name" value="UPF0234 PROTEIN YAJQ"/>
    <property type="match status" value="1"/>
</dbReference>
<name>A0A1X7C1H1_9BACT</name>
<comment type="function">
    <text evidence="3">Nucleotide-binding protein.</text>
</comment>
<dbReference type="HAMAP" id="MF_00632">
    <property type="entry name" value="UPF0234"/>
    <property type="match status" value="1"/>
</dbReference>
<sequence>MPSFDIVSEVDLQEVDNAVNNVVKEIETRYDFRGVKTELSFNKKDKVINLVTGDDMKVKAVRDMLITHFTRRKVDSRVIDYGEVEPTSKGQLKQAIKLKEGIDKDTAKNLVKMIKASKIKVQAAIQDEQVRVTGKKIDDLQEVMGLVRECDLEMPFQFVNMKS</sequence>
<dbReference type="InterPro" id="IPR035570">
    <property type="entry name" value="UPF0234_N"/>
</dbReference>
<gene>
    <name evidence="4" type="ORF">SAMN06295933_0131</name>
</gene>
<evidence type="ECO:0000256" key="2">
    <source>
        <dbReference type="ARBA" id="ARBA00093450"/>
    </source>
</evidence>
<dbReference type="Gene3D" id="3.30.70.860">
    <property type="match status" value="1"/>
</dbReference>
<dbReference type="Pfam" id="PF04461">
    <property type="entry name" value="YajQ"/>
    <property type="match status" value="1"/>
</dbReference>
<dbReference type="OrthoDB" id="9801447at2"/>
<proteinExistence type="inferred from homology"/>
<dbReference type="InterPro" id="IPR035571">
    <property type="entry name" value="UPF0234-like_C"/>
</dbReference>
<accession>A0A1X7C1H1</accession>